<dbReference type="GO" id="GO:0016855">
    <property type="term" value="F:racemase and epimerase activity, acting on amino acids and derivatives"/>
    <property type="evidence" value="ECO:0007669"/>
    <property type="project" value="InterPro"/>
</dbReference>
<keyword evidence="2" id="KW-1185">Reference proteome</keyword>
<protein>
    <submittedName>
        <fullName evidence="1">Glutamate racemase</fullName>
    </submittedName>
</protein>
<dbReference type="Proteomes" id="UP000199236">
    <property type="component" value="Unassembled WGS sequence"/>
</dbReference>
<reference evidence="1 2" key="1">
    <citation type="submission" date="2016-10" db="EMBL/GenBank/DDBJ databases">
        <authorList>
            <person name="de Groot N.N."/>
        </authorList>
    </citation>
    <scope>NUCLEOTIDE SEQUENCE [LARGE SCALE GENOMIC DNA]</scope>
    <source>
        <strain evidence="1 2">CGMCC 1.9157</strain>
    </source>
</reference>
<gene>
    <name evidence="1" type="ORF">SAMN04488056_106210</name>
</gene>
<dbReference type="SUPFAM" id="SSF53681">
    <property type="entry name" value="Aspartate/glutamate racemase"/>
    <property type="match status" value="2"/>
</dbReference>
<proteinExistence type="predicted"/>
<organism evidence="1 2">
    <name type="scientific">Cohaesibacter marisflavi</name>
    <dbReference type="NCBI Taxonomy" id="655353"/>
    <lineage>
        <taxon>Bacteria</taxon>
        <taxon>Pseudomonadati</taxon>
        <taxon>Pseudomonadota</taxon>
        <taxon>Alphaproteobacteria</taxon>
        <taxon>Hyphomicrobiales</taxon>
        <taxon>Cohaesibacteraceae</taxon>
    </lineage>
</organism>
<accession>A0A1I5HF74</accession>
<dbReference type="InterPro" id="IPR001920">
    <property type="entry name" value="Asp/Glu_race"/>
</dbReference>
<dbReference type="AlphaFoldDB" id="A0A1I5HF74"/>
<evidence type="ECO:0000313" key="1">
    <source>
        <dbReference type="EMBL" id="SFO46988.1"/>
    </source>
</evidence>
<sequence length="267" mass="29727">MDQLGTPVGIFDAGIGSFGIVETVKKHYPNQDIIWFADRASFPLGKKTPDQLFETGRKSVSFLQSHGAQKVIVAANVLSMVVMERLQEAFPELELYGVTPPVRRAAEYGNFCILGVEAMVTDPKLREFVERLKPSSLKASFANASPLIDELVETGIFVSDPDRTEARVRDYMSNLTPQQMGVAAYTLSSTHLPWLRFAFERACPDKVFLDPAEELVLEMRLPNDGSGQITAFTTENIDLSMTQPELKKMLDLIGYSHIEPNIVPQTE</sequence>
<dbReference type="EMBL" id="FOVR01000006">
    <property type="protein sequence ID" value="SFO46988.1"/>
    <property type="molecule type" value="Genomic_DNA"/>
</dbReference>
<dbReference type="Gene3D" id="3.40.50.1860">
    <property type="match status" value="2"/>
</dbReference>
<evidence type="ECO:0000313" key="2">
    <source>
        <dbReference type="Proteomes" id="UP000199236"/>
    </source>
</evidence>
<name>A0A1I5HF74_9HYPH</name>
<dbReference type="STRING" id="655353.SAMN04488056_106210"/>